<organism evidence="1 2">
    <name type="scientific">Geomonas oryzisoli</name>
    <dbReference type="NCBI Taxonomy" id="2847992"/>
    <lineage>
        <taxon>Bacteria</taxon>
        <taxon>Pseudomonadati</taxon>
        <taxon>Thermodesulfobacteriota</taxon>
        <taxon>Desulfuromonadia</taxon>
        <taxon>Geobacterales</taxon>
        <taxon>Geobacteraceae</taxon>
        <taxon>Geomonas</taxon>
    </lineage>
</organism>
<dbReference type="EMBL" id="CP076723">
    <property type="protein sequence ID" value="QWV94214.1"/>
    <property type="molecule type" value="Genomic_DNA"/>
</dbReference>
<evidence type="ECO:0000313" key="2">
    <source>
        <dbReference type="Proteomes" id="UP000683557"/>
    </source>
</evidence>
<name>A0ABX8J9D3_9BACT</name>
<keyword evidence="2" id="KW-1185">Reference proteome</keyword>
<dbReference type="RefSeq" id="WP_216800936.1">
    <property type="nucleotide sequence ID" value="NZ_CP076723.1"/>
</dbReference>
<dbReference type="Proteomes" id="UP000683557">
    <property type="component" value="Chromosome"/>
</dbReference>
<protein>
    <submittedName>
        <fullName evidence="1">Uncharacterized protein</fullName>
    </submittedName>
</protein>
<reference evidence="1 2" key="1">
    <citation type="submission" date="2021-06" db="EMBL/GenBank/DDBJ databases">
        <title>Gemonas diversity in paddy soil.</title>
        <authorList>
            <person name="Liu G."/>
        </authorList>
    </citation>
    <scope>NUCLEOTIDE SEQUENCE [LARGE SCALE GENOMIC DNA]</scope>
    <source>
        <strain evidence="1 2">RG10</strain>
    </source>
</reference>
<proteinExistence type="predicted"/>
<sequence length="183" mass="20772">MNRIPKSTSNLVLGVCVLLFLPVKAVAQTKPIEFLAGAWRVTGVRLDETLTRTPHYNYNDADLMGSLITFTTKNVQAKMPEKVNCRNPVVNTEIMTMETLIDRTMLRTRDLISRKNRFALPLDTSKSIEVLWVTCGKGHVGPDDPRGPEGYNWIAKLSGSKIAMRWYDNTILLLDRKTKRRLP</sequence>
<gene>
    <name evidence="1" type="ORF">KP004_03205</name>
</gene>
<accession>A0ABX8J9D3</accession>
<evidence type="ECO:0000313" key="1">
    <source>
        <dbReference type="EMBL" id="QWV94214.1"/>
    </source>
</evidence>